<evidence type="ECO:0000256" key="1">
    <source>
        <dbReference type="ARBA" id="ARBA00009156"/>
    </source>
</evidence>
<evidence type="ECO:0000256" key="5">
    <source>
        <dbReference type="ARBA" id="ARBA00022777"/>
    </source>
</evidence>
<comment type="function">
    <text evidence="8">Catalyzes the phosphorylation of D-xylulose to D-xylulose 5-phosphate.</text>
</comment>
<dbReference type="GO" id="GO:0042732">
    <property type="term" value="P:D-xylose metabolic process"/>
    <property type="evidence" value="ECO:0007669"/>
    <property type="project" value="UniProtKB-KW"/>
</dbReference>
<reference evidence="13" key="2">
    <citation type="journal article" date="2021" name="PeerJ">
        <title>Extensive microbial diversity within the chicken gut microbiome revealed by metagenomics and culture.</title>
        <authorList>
            <person name="Gilroy R."/>
            <person name="Ravi A."/>
            <person name="Getino M."/>
            <person name="Pursley I."/>
            <person name="Horton D.L."/>
            <person name="Alikhan N.F."/>
            <person name="Baker D."/>
            <person name="Gharbi K."/>
            <person name="Hall N."/>
            <person name="Watson M."/>
            <person name="Adriaenssens E.M."/>
            <person name="Foster-Nyarko E."/>
            <person name="Jarju S."/>
            <person name="Secka A."/>
            <person name="Antonio M."/>
            <person name="Oren A."/>
            <person name="Chaudhuri R.R."/>
            <person name="La Ragione R."/>
            <person name="Hildebrand F."/>
            <person name="Pallen M.J."/>
        </authorList>
    </citation>
    <scope>NUCLEOTIDE SEQUENCE</scope>
    <source>
        <strain evidence="13">1063</strain>
    </source>
</reference>
<keyword evidence="6 8" id="KW-0067">ATP-binding</keyword>
<keyword evidence="2 8" id="KW-0859">Xylose metabolism</keyword>
<dbReference type="InterPro" id="IPR018483">
    <property type="entry name" value="Carb_kinase_FGGY_CS"/>
</dbReference>
<evidence type="ECO:0000313" key="13">
    <source>
        <dbReference type="EMBL" id="HIU21629.1"/>
    </source>
</evidence>
<feature type="binding site" evidence="8">
    <location>
        <begin position="77"/>
        <end position="78"/>
    </location>
    <ligand>
        <name>substrate</name>
    </ligand>
</feature>
<dbReference type="GO" id="GO:0004856">
    <property type="term" value="F:D-xylulokinase activity"/>
    <property type="evidence" value="ECO:0007669"/>
    <property type="project" value="UniProtKB-UniRule"/>
</dbReference>
<dbReference type="PIRSF" id="PIRSF000538">
    <property type="entry name" value="GlpK"/>
    <property type="match status" value="1"/>
</dbReference>
<dbReference type="SUPFAM" id="SSF53067">
    <property type="entry name" value="Actin-like ATPase domain"/>
    <property type="match status" value="2"/>
</dbReference>
<evidence type="ECO:0000256" key="2">
    <source>
        <dbReference type="ARBA" id="ARBA00022629"/>
    </source>
</evidence>
<evidence type="ECO:0000256" key="6">
    <source>
        <dbReference type="ARBA" id="ARBA00022840"/>
    </source>
</evidence>
<evidence type="ECO:0000256" key="3">
    <source>
        <dbReference type="ARBA" id="ARBA00022679"/>
    </source>
</evidence>
<protein>
    <recommendedName>
        <fullName evidence="8 10">Xylulose kinase</fullName>
        <shortName evidence="8 10">Xylulokinase</shortName>
        <ecNumber evidence="8 10">2.7.1.17</ecNumber>
    </recommendedName>
</protein>
<evidence type="ECO:0000259" key="11">
    <source>
        <dbReference type="Pfam" id="PF00370"/>
    </source>
</evidence>
<evidence type="ECO:0000256" key="7">
    <source>
        <dbReference type="ARBA" id="ARBA00023277"/>
    </source>
</evidence>
<keyword evidence="3 8" id="KW-0808">Transferase</keyword>
<keyword evidence="7 8" id="KW-0119">Carbohydrate metabolism</keyword>
<reference evidence="13" key="1">
    <citation type="submission" date="2020-10" db="EMBL/GenBank/DDBJ databases">
        <authorList>
            <person name="Gilroy R."/>
        </authorList>
    </citation>
    <scope>NUCLEOTIDE SEQUENCE</scope>
    <source>
        <strain evidence="13">1063</strain>
    </source>
</reference>
<evidence type="ECO:0000256" key="9">
    <source>
        <dbReference type="RuleBase" id="RU003733"/>
    </source>
</evidence>
<dbReference type="GO" id="GO:0005998">
    <property type="term" value="P:xylulose catabolic process"/>
    <property type="evidence" value="ECO:0007669"/>
    <property type="project" value="UniProtKB-UniRule"/>
</dbReference>
<dbReference type="PROSITE" id="PS00933">
    <property type="entry name" value="FGGY_KINASES_1"/>
    <property type="match status" value="1"/>
</dbReference>
<comment type="catalytic activity">
    <reaction evidence="8 10">
        <text>D-xylulose + ATP = D-xylulose 5-phosphate + ADP + H(+)</text>
        <dbReference type="Rhea" id="RHEA:10964"/>
        <dbReference type="ChEBI" id="CHEBI:15378"/>
        <dbReference type="ChEBI" id="CHEBI:17140"/>
        <dbReference type="ChEBI" id="CHEBI:30616"/>
        <dbReference type="ChEBI" id="CHEBI:57737"/>
        <dbReference type="ChEBI" id="CHEBI:456216"/>
        <dbReference type="EC" id="2.7.1.17"/>
    </reaction>
</comment>
<dbReference type="InterPro" id="IPR043129">
    <property type="entry name" value="ATPase_NBD"/>
</dbReference>
<feature type="active site" description="Proton acceptor" evidence="8">
    <location>
        <position position="236"/>
    </location>
</feature>
<organism evidence="13 14">
    <name type="scientific">Candidatus Limadaptatus stercorigallinarum</name>
    <dbReference type="NCBI Taxonomy" id="2840845"/>
    <lineage>
        <taxon>Bacteria</taxon>
        <taxon>Bacillati</taxon>
        <taxon>Bacillota</taxon>
        <taxon>Clostridia</taxon>
        <taxon>Eubacteriales</taxon>
        <taxon>Candidatus Limadaptatus</taxon>
    </lineage>
</organism>
<dbReference type="Pfam" id="PF02782">
    <property type="entry name" value="FGGY_C"/>
    <property type="match status" value="1"/>
</dbReference>
<dbReference type="HAMAP" id="MF_02220">
    <property type="entry name" value="XylB"/>
    <property type="match status" value="1"/>
</dbReference>
<dbReference type="PROSITE" id="PS00445">
    <property type="entry name" value="FGGY_KINASES_2"/>
    <property type="match status" value="1"/>
</dbReference>
<keyword evidence="4 8" id="KW-0547">Nucleotide-binding</keyword>
<evidence type="ECO:0000259" key="12">
    <source>
        <dbReference type="Pfam" id="PF02782"/>
    </source>
</evidence>
<dbReference type="EC" id="2.7.1.17" evidence="8 10"/>
<comment type="caution">
    <text evidence="13">The sequence shown here is derived from an EMBL/GenBank/DDBJ whole genome shotgun (WGS) entry which is preliminary data.</text>
</comment>
<dbReference type="AlphaFoldDB" id="A0A9D1HSQ3"/>
<gene>
    <name evidence="8 10 13" type="primary">xylB</name>
    <name evidence="13" type="ORF">IAD51_05315</name>
</gene>
<feature type="domain" description="Carbohydrate kinase FGGY N-terminal" evidence="11">
    <location>
        <begin position="1"/>
        <end position="243"/>
    </location>
</feature>
<dbReference type="EMBL" id="DVMN01000096">
    <property type="protein sequence ID" value="HIU21629.1"/>
    <property type="molecule type" value="Genomic_DNA"/>
</dbReference>
<dbReference type="Gene3D" id="3.30.420.40">
    <property type="match status" value="2"/>
</dbReference>
<dbReference type="InterPro" id="IPR050406">
    <property type="entry name" value="FGGY_Carb_Kinase"/>
</dbReference>
<dbReference type="NCBIfam" id="TIGR01312">
    <property type="entry name" value="XylB"/>
    <property type="match status" value="1"/>
</dbReference>
<dbReference type="GO" id="GO:0005524">
    <property type="term" value="F:ATP binding"/>
    <property type="evidence" value="ECO:0007669"/>
    <property type="project" value="UniProtKB-UniRule"/>
</dbReference>
<comment type="similarity">
    <text evidence="1 8 9">Belongs to the FGGY kinase family.</text>
</comment>
<dbReference type="Proteomes" id="UP000824088">
    <property type="component" value="Unassembled WGS sequence"/>
</dbReference>
<dbReference type="Pfam" id="PF00370">
    <property type="entry name" value="FGGY_N"/>
    <property type="match status" value="1"/>
</dbReference>
<feature type="site" description="Important for activity" evidence="8">
    <location>
        <position position="6"/>
    </location>
</feature>
<accession>A0A9D1HSQ3</accession>
<proteinExistence type="inferred from homology"/>
<dbReference type="InterPro" id="IPR000577">
    <property type="entry name" value="Carb_kinase_FGGY"/>
</dbReference>
<name>A0A9D1HSQ3_9FIRM</name>
<dbReference type="PANTHER" id="PTHR43095">
    <property type="entry name" value="SUGAR KINASE"/>
    <property type="match status" value="1"/>
</dbReference>
<dbReference type="InterPro" id="IPR018485">
    <property type="entry name" value="FGGY_C"/>
</dbReference>
<evidence type="ECO:0000313" key="14">
    <source>
        <dbReference type="Proteomes" id="UP000824088"/>
    </source>
</evidence>
<dbReference type="CDD" id="cd07808">
    <property type="entry name" value="ASKHA_NBD_FGGY_EcXK-like"/>
    <property type="match status" value="1"/>
</dbReference>
<sequence>MYLGVDLGTSSVKLVLADAGGKIIDSASADYPLYLPEEGWSEQKPEEWYAAVLDCVRKLGERQDMSAVEGISFCGQMHGLVVLDADDNVIRPAILWNDNRTTEECAYLNEEVGREKLLEWTGNVAFTGFTAPKLMWLKKHEPDNFAKIAKIMLPKDYIAYKISGVFGSDVSDDSGTLYFDVKNRRWSAPMLDLIGISEAQLPAIFESTDVIGTVSPAFAAESGMSTSAKVIIGGGDQAVGAVGTGTVKEGSMFVSLGTSGVVFAPCAEFAASTNGGMHVFRHANGRFHFMGCMLTSAGAMKWWAEEIVDSTVGKLLDEVDECKTDDLLFLPYLMGERSPINDPNAKGAFYGLNLSHKRSDMTKSVLEGICFGLKDCYENIKSMGASAGYARVIGGGSRSDKWMQILSDILGLELRRINTSDGAGLVAVILAMVGCGAYPSLTAACDELIGDTDVFMPVKDRYAAYEKKFCEFKKLYARLK</sequence>
<dbReference type="InterPro" id="IPR018484">
    <property type="entry name" value="FGGY_N"/>
</dbReference>
<keyword evidence="5 8" id="KW-0418">Kinase</keyword>
<dbReference type="InterPro" id="IPR006000">
    <property type="entry name" value="Xylulokinase"/>
</dbReference>
<dbReference type="PANTHER" id="PTHR43095:SF5">
    <property type="entry name" value="XYLULOSE KINASE"/>
    <property type="match status" value="1"/>
</dbReference>
<evidence type="ECO:0000256" key="4">
    <source>
        <dbReference type="ARBA" id="ARBA00022741"/>
    </source>
</evidence>
<evidence type="ECO:0000256" key="8">
    <source>
        <dbReference type="HAMAP-Rule" id="MF_02220"/>
    </source>
</evidence>
<feature type="domain" description="Carbohydrate kinase FGGY C-terminal" evidence="12">
    <location>
        <begin position="253"/>
        <end position="434"/>
    </location>
</feature>
<evidence type="ECO:0000256" key="10">
    <source>
        <dbReference type="RuleBase" id="RU364073"/>
    </source>
</evidence>